<name>A0A1A8FSM3_9TELE</name>
<keyword evidence="1" id="KW-0762">Sugar transport</keyword>
<reference evidence="1" key="2">
    <citation type="submission" date="2016-06" db="EMBL/GenBank/DDBJ databases">
        <title>The genome of a short-lived fish provides insights into sex chromosome evolution and the genetic control of aging.</title>
        <authorList>
            <person name="Reichwald K."/>
            <person name="Felder M."/>
            <person name="Petzold A."/>
            <person name="Koch P."/>
            <person name="Groth M."/>
            <person name="Platzer M."/>
        </authorList>
    </citation>
    <scope>NUCLEOTIDE SEQUENCE</scope>
    <source>
        <tissue evidence="1">Brain</tissue>
    </source>
</reference>
<dbReference type="AlphaFoldDB" id="A0A1A8FSM3"/>
<evidence type="ECO:0000313" key="1">
    <source>
        <dbReference type="EMBL" id="SBQ62007.1"/>
    </source>
</evidence>
<sequence>RVFPASKMQLSISNVNQHQQKELQCFCGLPQRSTDDQHDYCLALEWSASPSCPGKWEQPAACSNNCCRAGEAGHPLKLLMQPH</sequence>
<dbReference type="EMBL" id="HAEB01015480">
    <property type="protein sequence ID" value="SBQ62007.1"/>
    <property type="molecule type" value="Transcribed_RNA"/>
</dbReference>
<feature type="non-terminal residue" evidence="1">
    <location>
        <position position="1"/>
    </location>
</feature>
<protein>
    <submittedName>
        <fullName evidence="1">Solute carrier family 2 (Facilitated glucose transporter), member 9</fullName>
    </submittedName>
</protein>
<keyword evidence="1" id="KW-0813">Transport</keyword>
<proteinExistence type="predicted"/>
<reference evidence="1" key="1">
    <citation type="submission" date="2016-05" db="EMBL/GenBank/DDBJ databases">
        <authorList>
            <person name="Lavstsen T."/>
            <person name="Jespersen J.S."/>
        </authorList>
    </citation>
    <scope>NUCLEOTIDE SEQUENCE</scope>
    <source>
        <tissue evidence="1">Brain</tissue>
    </source>
</reference>
<gene>
    <name evidence="1" type="primary">SLC2A9</name>
</gene>
<accession>A0A1A8FSM3</accession>
<organism evidence="1">
    <name type="scientific">Nothobranchius korthausae</name>
    <dbReference type="NCBI Taxonomy" id="1143690"/>
    <lineage>
        <taxon>Eukaryota</taxon>
        <taxon>Metazoa</taxon>
        <taxon>Chordata</taxon>
        <taxon>Craniata</taxon>
        <taxon>Vertebrata</taxon>
        <taxon>Euteleostomi</taxon>
        <taxon>Actinopterygii</taxon>
        <taxon>Neopterygii</taxon>
        <taxon>Teleostei</taxon>
        <taxon>Neoteleostei</taxon>
        <taxon>Acanthomorphata</taxon>
        <taxon>Ovalentaria</taxon>
        <taxon>Atherinomorphae</taxon>
        <taxon>Cyprinodontiformes</taxon>
        <taxon>Nothobranchiidae</taxon>
        <taxon>Nothobranchius</taxon>
    </lineage>
</organism>